<organism evidence="2 3">
    <name type="scientific">Adlercreutzia hattorii</name>
    <dbReference type="NCBI Taxonomy" id="2707299"/>
    <lineage>
        <taxon>Bacteria</taxon>
        <taxon>Bacillati</taxon>
        <taxon>Actinomycetota</taxon>
        <taxon>Coriobacteriia</taxon>
        <taxon>Eggerthellales</taxon>
        <taxon>Eggerthellaceae</taxon>
        <taxon>Adlercreutzia</taxon>
    </lineage>
</organism>
<dbReference type="InterPro" id="IPR000415">
    <property type="entry name" value="Nitroreductase-like"/>
</dbReference>
<feature type="domain" description="VOC" evidence="1">
    <location>
        <begin position="4"/>
        <end position="121"/>
    </location>
</feature>
<dbReference type="PROSITE" id="PS51819">
    <property type="entry name" value="VOC"/>
    <property type="match status" value="1"/>
</dbReference>
<dbReference type="InterPro" id="IPR050627">
    <property type="entry name" value="Nitroreductase/BluB"/>
</dbReference>
<dbReference type="KEGG" id="ahat:ADCFC_01660"/>
<proteinExistence type="predicted"/>
<dbReference type="CDD" id="cd02151">
    <property type="entry name" value="nitroreductase"/>
    <property type="match status" value="1"/>
</dbReference>
<dbReference type="EMBL" id="AP022829">
    <property type="protein sequence ID" value="BCA87547.1"/>
    <property type="molecule type" value="Genomic_DNA"/>
</dbReference>
<reference evidence="3" key="2">
    <citation type="submission" date="2020-03" db="EMBL/GenBank/DDBJ databases">
        <title>Complete Genome Sequence of Adlercreutzia sp. strain 8CFCBH1 Producing Equol, Isolated from Healthy Japanese Feces.</title>
        <authorList>
            <person name="Ogata Y."/>
            <person name="Sakamoto M."/>
            <person name="Ohkuma M."/>
            <person name="Hattori M."/>
            <person name="Suda W."/>
        </authorList>
    </citation>
    <scope>NUCLEOTIDE SEQUENCE [LARGE SCALE GENOMIC DNA]</scope>
    <source>
        <strain evidence="3">8CFCBH1</strain>
    </source>
</reference>
<dbReference type="Pfam" id="PF00881">
    <property type="entry name" value="Nitroreductase"/>
    <property type="match status" value="2"/>
</dbReference>
<dbReference type="AlphaFoldDB" id="A0A6F8SIS0"/>
<dbReference type="InterPro" id="IPR029068">
    <property type="entry name" value="Glyas_Bleomycin-R_OHBP_Dase"/>
</dbReference>
<evidence type="ECO:0000259" key="1">
    <source>
        <dbReference type="PROSITE" id="PS51819"/>
    </source>
</evidence>
<reference evidence="3" key="1">
    <citation type="journal article" date="2020" name="Microbiol. Resour. Announc.">
        <title>Complete Genome Sequence of Adlercreutzia sp. Strain 8CFCBH1, a Potent Producer of Equol, Isolated from Healthy Japanese Feces.</title>
        <authorList>
            <person name="Ogata Y."/>
            <person name="Sakamoto M."/>
            <person name="Ohkuma M."/>
            <person name="Hattori M."/>
            <person name="Suda W."/>
        </authorList>
    </citation>
    <scope>NUCLEOTIDE SEQUENCE [LARGE SCALE GENOMIC DNA]</scope>
    <source>
        <strain evidence="3">8CFCBH1</strain>
    </source>
</reference>
<sequence length="304" mass="33600">MDGKAIHRCLHVLDLEKSVAFYEKALGMTEIRRMGPEDGSWTNVFMGSDASGFQLELTWNRGRTEPYDNGGRDSHLAFTVDDYEAARALHEEMGCICHVNEAMGLYFIEDPDGCWLEILPNKAEFAPQGGVDVLDAMARRRSLRRYSGEPIPQALLDRILEAGLRSASGRSRRPWELIVVHDRAMLDDLAECREQGAAMLAGADAAIVVVADPTLADTWVEDCSIVMANMQLEAAASGVGSCWIQGRLRQAADGRSTHEFVANLLKVPAPYQLEAILSLGMPEAEAPRRPFDEALLGKVHEERF</sequence>
<keyword evidence="3" id="KW-1185">Reference proteome</keyword>
<dbReference type="Pfam" id="PF00903">
    <property type="entry name" value="Glyoxalase"/>
    <property type="match status" value="1"/>
</dbReference>
<dbReference type="InterPro" id="IPR004360">
    <property type="entry name" value="Glyas_Fos-R_dOase_dom"/>
</dbReference>
<dbReference type="Gene3D" id="3.40.109.10">
    <property type="entry name" value="NADH Oxidase"/>
    <property type="match status" value="1"/>
</dbReference>
<dbReference type="InterPro" id="IPR029479">
    <property type="entry name" value="Nitroreductase"/>
</dbReference>
<dbReference type="Gene3D" id="3.10.180.10">
    <property type="entry name" value="2,3-Dihydroxybiphenyl 1,2-Dioxygenase, domain 1"/>
    <property type="match status" value="1"/>
</dbReference>
<dbReference type="PANTHER" id="PTHR23026">
    <property type="entry name" value="NADPH NITROREDUCTASE"/>
    <property type="match status" value="1"/>
</dbReference>
<dbReference type="Proteomes" id="UP000501727">
    <property type="component" value="Chromosome"/>
</dbReference>
<protein>
    <recommendedName>
        <fullName evidence="1">VOC domain-containing protein</fullName>
    </recommendedName>
</protein>
<dbReference type="SUPFAM" id="SSF55469">
    <property type="entry name" value="FMN-dependent nitroreductase-like"/>
    <property type="match status" value="1"/>
</dbReference>
<accession>A0A6F8SIS0</accession>
<dbReference type="GO" id="GO:0016491">
    <property type="term" value="F:oxidoreductase activity"/>
    <property type="evidence" value="ECO:0007669"/>
    <property type="project" value="InterPro"/>
</dbReference>
<name>A0A6F8SIS0_9ACTN</name>
<gene>
    <name evidence="2" type="ORF">ADCFC_00460</name>
</gene>
<dbReference type="PANTHER" id="PTHR23026:SF117">
    <property type="entry name" value="NITROREDUCTASE"/>
    <property type="match status" value="1"/>
</dbReference>
<dbReference type="SUPFAM" id="SSF54593">
    <property type="entry name" value="Glyoxalase/Bleomycin resistance protein/Dihydroxybiphenyl dioxygenase"/>
    <property type="match status" value="1"/>
</dbReference>
<dbReference type="InterPro" id="IPR037523">
    <property type="entry name" value="VOC_core"/>
</dbReference>
<evidence type="ECO:0000313" key="3">
    <source>
        <dbReference type="Proteomes" id="UP000501727"/>
    </source>
</evidence>
<evidence type="ECO:0000313" key="2">
    <source>
        <dbReference type="EMBL" id="BCA87547.1"/>
    </source>
</evidence>